<feature type="domain" description="Core-binding (CB)" evidence="7">
    <location>
        <begin position="49"/>
        <end position="129"/>
    </location>
</feature>
<keyword evidence="2" id="KW-0229">DNA integration</keyword>
<dbReference type="Gene3D" id="1.10.443.10">
    <property type="entry name" value="Intergrase catalytic core"/>
    <property type="match status" value="1"/>
</dbReference>
<dbReference type="PROSITE" id="PS51898">
    <property type="entry name" value="TYR_RECOMBINASE"/>
    <property type="match status" value="1"/>
</dbReference>
<dbReference type="KEGG" id="nre:BES08_28755"/>
<dbReference type="Gene3D" id="1.10.150.130">
    <property type="match status" value="1"/>
</dbReference>
<dbReference type="InterPro" id="IPR013762">
    <property type="entry name" value="Integrase-like_cat_sf"/>
</dbReference>
<evidence type="ECO:0000256" key="4">
    <source>
        <dbReference type="ARBA" id="ARBA00023172"/>
    </source>
</evidence>
<dbReference type="GO" id="GO:0006310">
    <property type="term" value="P:DNA recombination"/>
    <property type="evidence" value="ECO:0007669"/>
    <property type="project" value="UniProtKB-KW"/>
</dbReference>
<dbReference type="InterPro" id="IPR011010">
    <property type="entry name" value="DNA_brk_join_enz"/>
</dbReference>
<comment type="similarity">
    <text evidence="1">Belongs to the 'phage' integrase family.</text>
</comment>
<dbReference type="PROSITE" id="PS51900">
    <property type="entry name" value="CB"/>
    <property type="match status" value="1"/>
</dbReference>
<dbReference type="InterPro" id="IPR050808">
    <property type="entry name" value="Phage_Integrase"/>
</dbReference>
<dbReference type="PANTHER" id="PTHR30629:SF2">
    <property type="entry name" value="PROPHAGE INTEGRASE INTS-RELATED"/>
    <property type="match status" value="1"/>
</dbReference>
<dbReference type="AlphaFoldDB" id="A0A1D8AFA6"/>
<dbReference type="InterPro" id="IPR044068">
    <property type="entry name" value="CB"/>
</dbReference>
<dbReference type="InterPro" id="IPR002104">
    <property type="entry name" value="Integrase_catalytic"/>
</dbReference>
<organism evidence="8 9">
    <name type="scientific">Novosphingobium resinovorum</name>
    <dbReference type="NCBI Taxonomy" id="158500"/>
    <lineage>
        <taxon>Bacteria</taxon>
        <taxon>Pseudomonadati</taxon>
        <taxon>Pseudomonadota</taxon>
        <taxon>Alphaproteobacteria</taxon>
        <taxon>Sphingomonadales</taxon>
        <taxon>Sphingomonadaceae</taxon>
        <taxon>Novosphingobium</taxon>
    </lineage>
</organism>
<evidence type="ECO:0000256" key="3">
    <source>
        <dbReference type="ARBA" id="ARBA00023125"/>
    </source>
</evidence>
<accession>A0A1D8AFA6</accession>
<reference evidence="9" key="1">
    <citation type="journal article" date="2017" name="J. Biotechnol.">
        <title>Complete genome sequence of Novosphingobium resinovorum SA1, a versatile xenobiotic-degrading bacterium capable of utilizing sulfanilic acid.</title>
        <authorList>
            <person name="Hegedus B."/>
            <person name="Kos P.B."/>
            <person name="Balint B."/>
            <person name="Maroti G."/>
            <person name="Gan H.M."/>
            <person name="Perei K."/>
            <person name="Rakhely G."/>
        </authorList>
    </citation>
    <scope>NUCLEOTIDE SEQUENCE [LARGE SCALE GENOMIC DNA]</scope>
    <source>
        <strain evidence="9">SA1</strain>
    </source>
</reference>
<evidence type="ECO:0000313" key="9">
    <source>
        <dbReference type="Proteomes" id="UP000094626"/>
    </source>
</evidence>
<proteinExistence type="inferred from homology"/>
<dbReference type="GO" id="GO:0003677">
    <property type="term" value="F:DNA binding"/>
    <property type="evidence" value="ECO:0007669"/>
    <property type="project" value="UniProtKB-UniRule"/>
</dbReference>
<dbReference type="Proteomes" id="UP000094626">
    <property type="component" value="Plasmid pSA2"/>
</dbReference>
<name>A0A1D8AFA6_9SPHN</name>
<gene>
    <name evidence="8" type="ORF">BES08_28755</name>
</gene>
<protein>
    <recommendedName>
        <fullName evidence="10">Integrase</fullName>
    </recommendedName>
</protein>
<evidence type="ECO:0000313" key="8">
    <source>
        <dbReference type="EMBL" id="AOR80795.1"/>
    </source>
</evidence>
<dbReference type="Pfam" id="PF00589">
    <property type="entry name" value="Phage_integrase"/>
    <property type="match status" value="1"/>
</dbReference>
<dbReference type="PANTHER" id="PTHR30629">
    <property type="entry name" value="PROPHAGE INTEGRASE"/>
    <property type="match status" value="1"/>
</dbReference>
<evidence type="ECO:0000259" key="7">
    <source>
        <dbReference type="PROSITE" id="PS51900"/>
    </source>
</evidence>
<dbReference type="GO" id="GO:0015074">
    <property type="term" value="P:DNA integration"/>
    <property type="evidence" value="ECO:0007669"/>
    <property type="project" value="UniProtKB-KW"/>
</dbReference>
<keyword evidence="9" id="KW-1185">Reference proteome</keyword>
<evidence type="ECO:0000256" key="5">
    <source>
        <dbReference type="PROSITE-ProRule" id="PRU01248"/>
    </source>
</evidence>
<dbReference type="EMBL" id="CP017077">
    <property type="protein sequence ID" value="AOR80795.1"/>
    <property type="molecule type" value="Genomic_DNA"/>
</dbReference>
<evidence type="ECO:0000256" key="2">
    <source>
        <dbReference type="ARBA" id="ARBA00022908"/>
    </source>
</evidence>
<geneLocation type="plasmid" evidence="8 9">
    <name>pSA2</name>
</geneLocation>
<feature type="domain" description="Tyr recombinase" evidence="6">
    <location>
        <begin position="151"/>
        <end position="322"/>
    </location>
</feature>
<dbReference type="CDD" id="cd00796">
    <property type="entry name" value="INT_Rci_Hp1_C"/>
    <property type="match status" value="1"/>
</dbReference>
<evidence type="ECO:0000259" key="6">
    <source>
        <dbReference type="PROSITE" id="PS51898"/>
    </source>
</evidence>
<keyword evidence="3 5" id="KW-0238">DNA-binding</keyword>
<dbReference type="InterPro" id="IPR010998">
    <property type="entry name" value="Integrase_recombinase_N"/>
</dbReference>
<evidence type="ECO:0008006" key="10">
    <source>
        <dbReference type="Google" id="ProtNLM"/>
    </source>
</evidence>
<sequence>MGTHEGKTLRRSLGDALKVPVAIARTLHSTATPALPTGSAVLALYSANATVSEVMAGYLAFGENRRWKASTGRSMEIASRLHIAPSFADRPVCGVNRSDVVVWLTELEQRLATTRVALSTLSGMMVYAEDHGLRPPGSNPCKGLRKKAQSTRGSHLSPNLIAKLWAALDRYEVHDRDACDAVRLLMLTGARKMEILGMEWDAVTGPCAVLEDAKAGPRAIWFNTPAREIIERRRTLGSGKWVFPSRSGNSSRRSLDRTWSHLRNEAGAPALRLHDLRHHFAAVGVSNGIDLKFVGALLGHHDIDSTLIYAHLATASLSKSAGRVSKLIDQAMRAAEIEPDEGRHRSTPSPEWANALVSSEASEVCYA</sequence>
<keyword evidence="8" id="KW-0614">Plasmid</keyword>
<evidence type="ECO:0000256" key="1">
    <source>
        <dbReference type="ARBA" id="ARBA00008857"/>
    </source>
</evidence>
<keyword evidence="4" id="KW-0233">DNA recombination</keyword>
<dbReference type="SUPFAM" id="SSF56349">
    <property type="entry name" value="DNA breaking-rejoining enzymes"/>
    <property type="match status" value="1"/>
</dbReference>